<comment type="cofactor">
    <cofactor evidence="1 8">
        <name>Mg(2+)</name>
        <dbReference type="ChEBI" id="CHEBI:18420"/>
    </cofactor>
</comment>
<dbReference type="RefSeq" id="WP_387418343.1">
    <property type="nucleotide sequence ID" value="NZ_JBIASD010000072.1"/>
</dbReference>
<keyword evidence="4 8" id="KW-0479">Metal-binding</keyword>
<keyword evidence="8" id="KW-0800">Toxin</keyword>
<dbReference type="InterPro" id="IPR002716">
    <property type="entry name" value="PIN_dom"/>
</dbReference>
<evidence type="ECO:0000256" key="4">
    <source>
        <dbReference type="ARBA" id="ARBA00022723"/>
    </source>
</evidence>
<dbReference type="CDD" id="cd18746">
    <property type="entry name" value="PIN_VapC4-5_FitB-like"/>
    <property type="match status" value="1"/>
</dbReference>
<dbReference type="SUPFAM" id="SSF88723">
    <property type="entry name" value="PIN domain-like"/>
    <property type="match status" value="1"/>
</dbReference>
<comment type="caution">
    <text evidence="10">The sequence shown here is derived from an EMBL/GenBank/DDBJ whole genome shotgun (WGS) entry which is preliminary data.</text>
</comment>
<gene>
    <name evidence="8" type="primary">vapC</name>
    <name evidence="10" type="ORF">ACFYXI_42480</name>
</gene>
<evidence type="ECO:0000313" key="11">
    <source>
        <dbReference type="Proteomes" id="UP001602013"/>
    </source>
</evidence>
<evidence type="ECO:0000256" key="8">
    <source>
        <dbReference type="HAMAP-Rule" id="MF_00265"/>
    </source>
</evidence>
<proteinExistence type="inferred from homology"/>
<evidence type="ECO:0000256" key="6">
    <source>
        <dbReference type="ARBA" id="ARBA00022842"/>
    </source>
</evidence>
<feature type="binding site" evidence="8">
    <location>
        <position position="102"/>
    </location>
    <ligand>
        <name>Mg(2+)</name>
        <dbReference type="ChEBI" id="CHEBI:18420"/>
    </ligand>
</feature>
<keyword evidence="5 8" id="KW-0378">Hydrolase</keyword>
<comment type="function">
    <text evidence="8">Toxic component of a toxin-antitoxin (TA) system. An RNase.</text>
</comment>
<evidence type="ECO:0000256" key="2">
    <source>
        <dbReference type="ARBA" id="ARBA00022649"/>
    </source>
</evidence>
<dbReference type="PANTHER" id="PTHR33653:SF1">
    <property type="entry name" value="RIBONUCLEASE VAPC2"/>
    <property type="match status" value="1"/>
</dbReference>
<protein>
    <recommendedName>
        <fullName evidence="8">Ribonuclease VapC</fullName>
        <shortName evidence="8">RNase VapC</shortName>
        <ecNumber evidence="8">3.1.-.-</ecNumber>
    </recommendedName>
    <alternativeName>
        <fullName evidence="8">Toxin VapC</fullName>
    </alternativeName>
</protein>
<feature type="domain" description="PIN" evidence="9">
    <location>
        <begin position="4"/>
        <end position="128"/>
    </location>
</feature>
<dbReference type="Pfam" id="PF01850">
    <property type="entry name" value="PIN"/>
    <property type="match status" value="1"/>
</dbReference>
<dbReference type="InterPro" id="IPR050556">
    <property type="entry name" value="Type_II_TA_system_RNase"/>
</dbReference>
<keyword evidence="3 8" id="KW-0540">Nuclease</keyword>
<name>A0ABW6T4K4_9ACTN</name>
<dbReference type="EC" id="3.1.-.-" evidence="8"/>
<keyword evidence="6 8" id="KW-0460">Magnesium</keyword>
<evidence type="ECO:0000313" key="10">
    <source>
        <dbReference type="EMBL" id="MFF3672181.1"/>
    </source>
</evidence>
<dbReference type="Proteomes" id="UP001602013">
    <property type="component" value="Unassembled WGS sequence"/>
</dbReference>
<keyword evidence="11" id="KW-1185">Reference proteome</keyword>
<dbReference type="InterPro" id="IPR029060">
    <property type="entry name" value="PIN-like_dom_sf"/>
</dbReference>
<reference evidence="10 11" key="1">
    <citation type="submission" date="2024-10" db="EMBL/GenBank/DDBJ databases">
        <title>The Natural Products Discovery Center: Release of the First 8490 Sequenced Strains for Exploring Actinobacteria Biosynthetic Diversity.</title>
        <authorList>
            <person name="Kalkreuter E."/>
            <person name="Kautsar S.A."/>
            <person name="Yang D."/>
            <person name="Bader C.D."/>
            <person name="Teijaro C.N."/>
            <person name="Fluegel L."/>
            <person name="Davis C.M."/>
            <person name="Simpson J.R."/>
            <person name="Lauterbach L."/>
            <person name="Steele A.D."/>
            <person name="Gui C."/>
            <person name="Meng S."/>
            <person name="Li G."/>
            <person name="Viehrig K."/>
            <person name="Ye F."/>
            <person name="Su P."/>
            <person name="Kiefer A.F."/>
            <person name="Nichols A."/>
            <person name="Cepeda A.J."/>
            <person name="Yan W."/>
            <person name="Fan B."/>
            <person name="Jiang Y."/>
            <person name="Adhikari A."/>
            <person name="Zheng C.-J."/>
            <person name="Schuster L."/>
            <person name="Cowan T.M."/>
            <person name="Smanski M.J."/>
            <person name="Chevrette M.G."/>
            <person name="De Carvalho L.P.S."/>
            <person name="Shen B."/>
        </authorList>
    </citation>
    <scope>NUCLEOTIDE SEQUENCE [LARGE SCALE GENOMIC DNA]</scope>
    <source>
        <strain evidence="10 11">NPDC002173</strain>
    </source>
</reference>
<evidence type="ECO:0000256" key="5">
    <source>
        <dbReference type="ARBA" id="ARBA00022801"/>
    </source>
</evidence>
<feature type="binding site" evidence="8">
    <location>
        <position position="7"/>
    </location>
    <ligand>
        <name>Mg(2+)</name>
        <dbReference type="ChEBI" id="CHEBI:18420"/>
    </ligand>
</feature>
<dbReference type="Gene3D" id="3.40.50.1010">
    <property type="entry name" value="5'-nuclease"/>
    <property type="match status" value="1"/>
</dbReference>
<evidence type="ECO:0000256" key="1">
    <source>
        <dbReference type="ARBA" id="ARBA00001946"/>
    </source>
</evidence>
<dbReference type="PANTHER" id="PTHR33653">
    <property type="entry name" value="RIBONUCLEASE VAPC2"/>
    <property type="match status" value="1"/>
</dbReference>
<evidence type="ECO:0000256" key="3">
    <source>
        <dbReference type="ARBA" id="ARBA00022722"/>
    </source>
</evidence>
<dbReference type="InterPro" id="IPR022907">
    <property type="entry name" value="VapC_family"/>
</dbReference>
<organism evidence="10 11">
    <name type="scientific">Microtetraspora malaysiensis</name>
    <dbReference type="NCBI Taxonomy" id="161358"/>
    <lineage>
        <taxon>Bacteria</taxon>
        <taxon>Bacillati</taxon>
        <taxon>Actinomycetota</taxon>
        <taxon>Actinomycetes</taxon>
        <taxon>Streptosporangiales</taxon>
        <taxon>Streptosporangiaceae</taxon>
        <taxon>Microtetraspora</taxon>
    </lineage>
</organism>
<evidence type="ECO:0000256" key="7">
    <source>
        <dbReference type="ARBA" id="ARBA00038093"/>
    </source>
</evidence>
<dbReference type="HAMAP" id="MF_00265">
    <property type="entry name" value="VapC_Nob1"/>
    <property type="match status" value="1"/>
</dbReference>
<evidence type="ECO:0000259" key="9">
    <source>
        <dbReference type="Pfam" id="PF01850"/>
    </source>
</evidence>
<comment type="similarity">
    <text evidence="7 8">Belongs to the PINc/VapC protein family.</text>
</comment>
<sequence length="139" mass="15575">MMGYLLDTNVASELTKSRPHPGVSAWLDTVPGPALYLSVLVIGEIRQGIERIRDRDPVRAGVFESWLVRLEHSFGERIVPIDLMIVQEWGAISSRTPLPVVDGLLAATARVRGWTVVTRNTKDFERTGARLLNPFEWPV</sequence>
<dbReference type="EMBL" id="JBIASD010000072">
    <property type="protein sequence ID" value="MFF3672181.1"/>
    <property type="molecule type" value="Genomic_DNA"/>
</dbReference>
<keyword evidence="2 8" id="KW-1277">Toxin-antitoxin system</keyword>
<accession>A0ABW6T4K4</accession>